<evidence type="ECO:0000313" key="2">
    <source>
        <dbReference type="Proteomes" id="UP001218218"/>
    </source>
</evidence>
<gene>
    <name evidence="1" type="ORF">DFH08DRAFT_823535</name>
</gene>
<dbReference type="Proteomes" id="UP001218218">
    <property type="component" value="Unassembled WGS sequence"/>
</dbReference>
<proteinExistence type="predicted"/>
<keyword evidence="2" id="KW-1185">Reference proteome</keyword>
<name>A0AAD6Z607_9AGAR</name>
<reference evidence="1" key="1">
    <citation type="submission" date="2023-03" db="EMBL/GenBank/DDBJ databases">
        <title>Massive genome expansion in bonnet fungi (Mycena s.s.) driven by repeated elements and novel gene families across ecological guilds.</title>
        <authorList>
            <consortium name="Lawrence Berkeley National Laboratory"/>
            <person name="Harder C.B."/>
            <person name="Miyauchi S."/>
            <person name="Viragh M."/>
            <person name="Kuo A."/>
            <person name="Thoen E."/>
            <person name="Andreopoulos B."/>
            <person name="Lu D."/>
            <person name="Skrede I."/>
            <person name="Drula E."/>
            <person name="Henrissat B."/>
            <person name="Morin E."/>
            <person name="Kohler A."/>
            <person name="Barry K."/>
            <person name="LaButti K."/>
            <person name="Morin E."/>
            <person name="Salamov A."/>
            <person name="Lipzen A."/>
            <person name="Mereny Z."/>
            <person name="Hegedus B."/>
            <person name="Baldrian P."/>
            <person name="Stursova M."/>
            <person name="Weitz H."/>
            <person name="Taylor A."/>
            <person name="Grigoriev I.V."/>
            <person name="Nagy L.G."/>
            <person name="Martin F."/>
            <person name="Kauserud H."/>
        </authorList>
    </citation>
    <scope>NUCLEOTIDE SEQUENCE</scope>
    <source>
        <strain evidence="1">CBHHK002</strain>
    </source>
</reference>
<sequence length="309" mass="34427">MSLFLVSWALRSFQTFMRLFSEFTGQVNYFIRSNIPMVDHGDAEDVRKKVFVPGYADVCLLGTYGEDPYGQCNYGTASWGLCQHETCALQESQSHEWWKCRFCQEAAENPAHAIFIYNHPELMQFNCTFTAFRGMQAGAFSCFSSAWQPSACPSAVNPGIRRPPAAPVSIPCIPCTSHVPATHLLRVEGLQCCFQHSSQAMVTRHTVSKCQQAIQELQSQQQQLHHAYFECRATDLLNDLASDLGSSAVSGVSVVSRMSSILTDQADRQDSGSESDASLSDLKDEFYAARDQQIHNLIVDIECNRIIGQ</sequence>
<comment type="caution">
    <text evidence="1">The sequence shown here is derived from an EMBL/GenBank/DDBJ whole genome shotgun (WGS) entry which is preliminary data.</text>
</comment>
<protein>
    <submittedName>
        <fullName evidence="1">Uncharacterized protein</fullName>
    </submittedName>
</protein>
<evidence type="ECO:0000313" key="1">
    <source>
        <dbReference type="EMBL" id="KAJ7309363.1"/>
    </source>
</evidence>
<organism evidence="1 2">
    <name type="scientific">Mycena albidolilacea</name>
    <dbReference type="NCBI Taxonomy" id="1033008"/>
    <lineage>
        <taxon>Eukaryota</taxon>
        <taxon>Fungi</taxon>
        <taxon>Dikarya</taxon>
        <taxon>Basidiomycota</taxon>
        <taxon>Agaricomycotina</taxon>
        <taxon>Agaricomycetes</taxon>
        <taxon>Agaricomycetidae</taxon>
        <taxon>Agaricales</taxon>
        <taxon>Marasmiineae</taxon>
        <taxon>Mycenaceae</taxon>
        <taxon>Mycena</taxon>
    </lineage>
</organism>
<accession>A0AAD6Z607</accession>
<dbReference type="AlphaFoldDB" id="A0AAD6Z607"/>
<dbReference type="EMBL" id="JARIHO010000082">
    <property type="protein sequence ID" value="KAJ7309363.1"/>
    <property type="molecule type" value="Genomic_DNA"/>
</dbReference>